<feature type="domain" description="B12-binding" evidence="4">
    <location>
        <begin position="88"/>
        <end position="213"/>
    </location>
</feature>
<dbReference type="PANTHER" id="PTHR45833:SF1">
    <property type="entry name" value="METHIONINE SYNTHASE"/>
    <property type="match status" value="1"/>
</dbReference>
<name>A0A424YBL6_9FIRM</name>
<feature type="domain" description="B12-binding N-terminal" evidence="5">
    <location>
        <begin position="1"/>
        <end position="88"/>
    </location>
</feature>
<comment type="caution">
    <text evidence="6">The sequence shown here is derived from an EMBL/GenBank/DDBJ whole genome shotgun (WGS) entry which is preliminary data.</text>
</comment>
<dbReference type="SMART" id="SM01018">
    <property type="entry name" value="B12-binding_2"/>
    <property type="match status" value="1"/>
</dbReference>
<dbReference type="GO" id="GO:0046872">
    <property type="term" value="F:metal ion binding"/>
    <property type="evidence" value="ECO:0007669"/>
    <property type="project" value="UniProtKB-KW"/>
</dbReference>
<proteinExistence type="inferred from homology"/>
<protein>
    <submittedName>
        <fullName evidence="6">Cobalamin-binding protein</fullName>
    </submittedName>
</protein>
<evidence type="ECO:0000256" key="1">
    <source>
        <dbReference type="ARBA" id="ARBA00010854"/>
    </source>
</evidence>
<evidence type="ECO:0000313" key="6">
    <source>
        <dbReference type="EMBL" id="RQD74171.1"/>
    </source>
</evidence>
<evidence type="ECO:0000259" key="4">
    <source>
        <dbReference type="PROSITE" id="PS51332"/>
    </source>
</evidence>
<keyword evidence="3" id="KW-0170">Cobalt</keyword>
<evidence type="ECO:0000256" key="2">
    <source>
        <dbReference type="ARBA" id="ARBA00022723"/>
    </source>
</evidence>
<comment type="similarity">
    <text evidence="1">Belongs to the methylamine corrinoid protein family.</text>
</comment>
<organism evidence="6 7">
    <name type="scientific">Candidatus Syntrophonatronum acetioxidans</name>
    <dbReference type="NCBI Taxonomy" id="1795816"/>
    <lineage>
        <taxon>Bacteria</taxon>
        <taxon>Bacillati</taxon>
        <taxon>Bacillota</taxon>
        <taxon>Clostridia</taxon>
        <taxon>Eubacteriales</taxon>
        <taxon>Syntrophomonadaceae</taxon>
        <taxon>Candidatus Syntrophonatronum</taxon>
    </lineage>
</organism>
<dbReference type="SUPFAM" id="SSF52242">
    <property type="entry name" value="Cobalamin (vitamin B12)-binding domain"/>
    <property type="match status" value="1"/>
</dbReference>
<dbReference type="PROSITE" id="PS51337">
    <property type="entry name" value="B12_BINDING_NTER"/>
    <property type="match status" value="1"/>
</dbReference>
<dbReference type="AlphaFoldDB" id="A0A424YBL6"/>
<dbReference type="CDD" id="cd02070">
    <property type="entry name" value="corrinoid_protein_B12-BD"/>
    <property type="match status" value="1"/>
</dbReference>
<dbReference type="FunFam" id="3.40.50.280:FF:000003">
    <property type="entry name" value="Dimethylamine methyltransferase corrinoid protein"/>
    <property type="match status" value="1"/>
</dbReference>
<dbReference type="EMBL" id="QZAA01000215">
    <property type="protein sequence ID" value="RQD74171.1"/>
    <property type="molecule type" value="Genomic_DNA"/>
</dbReference>
<dbReference type="SUPFAM" id="SSF47644">
    <property type="entry name" value="Methionine synthase domain"/>
    <property type="match status" value="1"/>
</dbReference>
<dbReference type="Proteomes" id="UP000285138">
    <property type="component" value="Unassembled WGS sequence"/>
</dbReference>
<dbReference type="InterPro" id="IPR006158">
    <property type="entry name" value="Cobalamin-bd"/>
</dbReference>
<dbReference type="GO" id="GO:0031419">
    <property type="term" value="F:cobalamin binding"/>
    <property type="evidence" value="ECO:0007669"/>
    <property type="project" value="InterPro"/>
</dbReference>
<dbReference type="GO" id="GO:0008705">
    <property type="term" value="F:methionine synthase activity"/>
    <property type="evidence" value="ECO:0007669"/>
    <property type="project" value="TreeGrafter"/>
</dbReference>
<gene>
    <name evidence="6" type="ORF">D5R97_08230</name>
</gene>
<dbReference type="InterPro" id="IPR036724">
    <property type="entry name" value="Cobalamin-bd_sf"/>
</dbReference>
<dbReference type="Gene3D" id="3.40.50.280">
    <property type="entry name" value="Cobalamin-binding domain"/>
    <property type="match status" value="1"/>
</dbReference>
<dbReference type="InterPro" id="IPR003759">
    <property type="entry name" value="Cbl-bd_cap"/>
</dbReference>
<dbReference type="Gene3D" id="1.10.1240.10">
    <property type="entry name" value="Methionine synthase domain"/>
    <property type="match status" value="1"/>
</dbReference>
<accession>A0A424YBL6</accession>
<dbReference type="PANTHER" id="PTHR45833">
    <property type="entry name" value="METHIONINE SYNTHASE"/>
    <property type="match status" value="1"/>
</dbReference>
<evidence type="ECO:0000259" key="5">
    <source>
        <dbReference type="PROSITE" id="PS51337"/>
    </source>
</evidence>
<dbReference type="InterPro" id="IPR036594">
    <property type="entry name" value="Meth_synthase_dom"/>
</dbReference>
<reference evidence="6 7" key="1">
    <citation type="submission" date="2018-08" db="EMBL/GenBank/DDBJ databases">
        <title>The metabolism and importance of syntrophic acetate oxidation coupled to methane or sulfide production in haloalkaline environments.</title>
        <authorList>
            <person name="Timmers P.H.A."/>
            <person name="Vavourakis C.D."/>
            <person name="Sorokin D.Y."/>
            <person name="Sinninghe Damste J.S."/>
            <person name="Muyzer G."/>
            <person name="Stams A.J.M."/>
            <person name="Plugge C.M."/>
        </authorList>
    </citation>
    <scope>NUCLEOTIDE SEQUENCE [LARGE SCALE GENOMIC DNA]</scope>
    <source>
        <strain evidence="6">MSAO_Bac1</strain>
    </source>
</reference>
<dbReference type="GO" id="GO:0046653">
    <property type="term" value="P:tetrahydrofolate metabolic process"/>
    <property type="evidence" value="ECO:0007669"/>
    <property type="project" value="TreeGrafter"/>
</dbReference>
<dbReference type="PROSITE" id="PS51332">
    <property type="entry name" value="B12_BINDING"/>
    <property type="match status" value="1"/>
</dbReference>
<dbReference type="GO" id="GO:0050667">
    <property type="term" value="P:homocysteine metabolic process"/>
    <property type="evidence" value="ECO:0007669"/>
    <property type="project" value="TreeGrafter"/>
</dbReference>
<dbReference type="Pfam" id="PF02607">
    <property type="entry name" value="B12-binding_2"/>
    <property type="match status" value="1"/>
</dbReference>
<dbReference type="Pfam" id="PF02310">
    <property type="entry name" value="B12-binding"/>
    <property type="match status" value="1"/>
</dbReference>
<evidence type="ECO:0000313" key="7">
    <source>
        <dbReference type="Proteomes" id="UP000285138"/>
    </source>
</evidence>
<keyword evidence="2" id="KW-0479">Metal-binding</keyword>
<dbReference type="InterPro" id="IPR050554">
    <property type="entry name" value="Met_Synthase/Corrinoid"/>
</dbReference>
<sequence length="213" mass="23122">MSILESLSEAVQQGDIDKAKELTQKGVDEGFEPEKLLDEGLMQGMEVVGKKFIEGEMFIPEVLMSGEALKASVELLQPYLTAKESSFKGKIVLATVAGDIHDLGKNLVGMNLTANGFEVIDLGVDIPGPDIINAVKEHKPNYLGLSALLTTTMPEMKKIIDLLEEENIRDTCKVIIGGAPVSEEFAQEIQADLYAENAIEAVDVIKEDMAKSK</sequence>
<dbReference type="GO" id="GO:0005829">
    <property type="term" value="C:cytosol"/>
    <property type="evidence" value="ECO:0007669"/>
    <property type="project" value="TreeGrafter"/>
</dbReference>
<evidence type="ECO:0000256" key="3">
    <source>
        <dbReference type="ARBA" id="ARBA00023285"/>
    </source>
</evidence>